<feature type="domain" description="G-protein coupled receptors family 1 profile" evidence="7">
    <location>
        <begin position="58"/>
        <end position="424"/>
    </location>
</feature>
<evidence type="ECO:0000313" key="8">
    <source>
        <dbReference type="EMBL" id="CAE0455841.1"/>
    </source>
</evidence>
<evidence type="ECO:0000256" key="5">
    <source>
        <dbReference type="SAM" id="MobiDB-lite"/>
    </source>
</evidence>
<feature type="compositionally biased region" description="Basic and acidic residues" evidence="5">
    <location>
        <begin position="558"/>
        <end position="567"/>
    </location>
</feature>
<evidence type="ECO:0000259" key="7">
    <source>
        <dbReference type="PROSITE" id="PS50262"/>
    </source>
</evidence>
<dbReference type="AlphaFoldDB" id="A0A7S3V447"/>
<proteinExistence type="predicted"/>
<dbReference type="Gene3D" id="1.20.1070.10">
    <property type="entry name" value="Rhodopsin 7-helix transmembrane proteins"/>
    <property type="match status" value="1"/>
</dbReference>
<dbReference type="InterPro" id="IPR017452">
    <property type="entry name" value="GPCR_Rhodpsn_7TM"/>
</dbReference>
<gene>
    <name evidence="8" type="ORF">CDEB00056_LOCUS682</name>
</gene>
<keyword evidence="3 6" id="KW-1133">Transmembrane helix</keyword>
<keyword evidence="2 6" id="KW-0812">Transmembrane</keyword>
<dbReference type="GO" id="GO:0007189">
    <property type="term" value="P:adenylate cyclase-activating G protein-coupled receptor signaling pathway"/>
    <property type="evidence" value="ECO:0007669"/>
    <property type="project" value="TreeGrafter"/>
</dbReference>
<feature type="transmembrane region" description="Helical" evidence="6">
    <location>
        <begin position="370"/>
        <end position="393"/>
    </location>
</feature>
<accession>A0A7S3V447</accession>
<feature type="transmembrane region" description="Helical" evidence="6">
    <location>
        <begin position="165"/>
        <end position="183"/>
    </location>
</feature>
<keyword evidence="4 6" id="KW-0472">Membrane</keyword>
<name>A0A7S3V447_9STRA</name>
<dbReference type="PROSITE" id="PS50262">
    <property type="entry name" value="G_PROTEIN_RECEP_F1_2"/>
    <property type="match status" value="1"/>
</dbReference>
<feature type="transmembrane region" description="Helical" evidence="6">
    <location>
        <begin position="78"/>
        <end position="102"/>
    </location>
</feature>
<dbReference type="EMBL" id="HBIO01000957">
    <property type="protein sequence ID" value="CAE0455841.1"/>
    <property type="molecule type" value="Transcribed_RNA"/>
</dbReference>
<evidence type="ECO:0000256" key="2">
    <source>
        <dbReference type="ARBA" id="ARBA00022692"/>
    </source>
</evidence>
<feature type="transmembrane region" description="Helical" evidence="6">
    <location>
        <begin position="45"/>
        <end position="66"/>
    </location>
</feature>
<organism evidence="8">
    <name type="scientific">Chaetoceros debilis</name>
    <dbReference type="NCBI Taxonomy" id="122233"/>
    <lineage>
        <taxon>Eukaryota</taxon>
        <taxon>Sar</taxon>
        <taxon>Stramenopiles</taxon>
        <taxon>Ochrophyta</taxon>
        <taxon>Bacillariophyta</taxon>
        <taxon>Coscinodiscophyceae</taxon>
        <taxon>Chaetocerotophycidae</taxon>
        <taxon>Chaetocerotales</taxon>
        <taxon>Chaetocerotaceae</taxon>
        <taxon>Chaetoceros</taxon>
    </lineage>
</organism>
<evidence type="ECO:0000256" key="1">
    <source>
        <dbReference type="ARBA" id="ARBA00004141"/>
    </source>
</evidence>
<dbReference type="SUPFAM" id="SSF81321">
    <property type="entry name" value="Family A G protein-coupled receptor-like"/>
    <property type="match status" value="1"/>
</dbReference>
<feature type="transmembrane region" description="Helical" evidence="6">
    <location>
        <begin position="405"/>
        <end position="429"/>
    </location>
</feature>
<dbReference type="PANTHER" id="PTHR23112">
    <property type="entry name" value="G PROTEIN-COUPLED RECEPTOR 157-RELATED"/>
    <property type="match status" value="1"/>
</dbReference>
<reference evidence="8" key="1">
    <citation type="submission" date="2021-01" db="EMBL/GenBank/DDBJ databases">
        <authorList>
            <person name="Corre E."/>
            <person name="Pelletier E."/>
            <person name="Niang G."/>
            <person name="Scheremetjew M."/>
            <person name="Finn R."/>
            <person name="Kale V."/>
            <person name="Holt S."/>
            <person name="Cochrane G."/>
            <person name="Meng A."/>
            <person name="Brown T."/>
            <person name="Cohen L."/>
        </authorList>
    </citation>
    <scope>NUCLEOTIDE SEQUENCE</scope>
    <source>
        <strain evidence="8">MM31A-1</strain>
    </source>
</reference>
<sequence length="636" mass="70972">MFFLDHSTNSRFTEEQTASNLSLREILQATADFIDYRETQSKTSAIIKAFSSIISILASCAIIWMIRRSHLGLSTTYHRLILGLCISDLVFTSCFPLLNIVVPSELDYVVWNARGNIASCSFQGVTITVGLICGLYYHCSLNLFYIAVIKFEKSDEYIRSKIEPFLHAFPIIISIVFGIIRFVNKNYNDSGFGTCRATTYHPPHCKNFDDGIVPDGFTIPCGRGHGEQDNRRIITTFSICVIPLFFVAISLAVIYLAVLKQEKKLSKYGIGPIRKHVNSSGVADISSLRSRCNFDSGKPLINAGDVNNIDTSAVLKNESTATNEKLQTNSLAARLKRCVERAMPSMPSTCERKSHKSKTRSKSRTVMYKAIAYSLAYLASNLAFLIMFFLTIVKGNDNVNFSNSMVYFYNVTDPLSGFYNFIVFIYPAVIRLKNSKKNKLSWYQALVQAFWSKGAKRKNQGRTLAARSRPKSRPTTLLEEGKTSIIRNGSRVSNPLKGVGKDSVSFGVSDVSKPAEEKYDFPENPTCGNLLQTKRHSNRDMVLSAAAGGDTLDDDVKEDDREEKSGEDIEDPEPLLEAFPGEKQTSTNELQTFNSTEKDVSAKRNTNYGANVAEDESAESKEVIQAENFFARDSLM</sequence>
<dbReference type="GO" id="GO:0005886">
    <property type="term" value="C:plasma membrane"/>
    <property type="evidence" value="ECO:0007669"/>
    <property type="project" value="TreeGrafter"/>
</dbReference>
<feature type="compositionally biased region" description="Polar residues" evidence="5">
    <location>
        <begin position="583"/>
        <end position="595"/>
    </location>
</feature>
<comment type="subcellular location">
    <subcellularLocation>
        <location evidence="1">Membrane</location>
        <topology evidence="1">Multi-pass membrane protein</topology>
    </subcellularLocation>
</comment>
<protein>
    <recommendedName>
        <fullName evidence="7">G-protein coupled receptors family 1 profile domain-containing protein</fullName>
    </recommendedName>
</protein>
<dbReference type="PANTHER" id="PTHR23112:SF0">
    <property type="entry name" value="TRANSMEMBRANE PROTEIN 116"/>
    <property type="match status" value="1"/>
</dbReference>
<evidence type="ECO:0000256" key="3">
    <source>
        <dbReference type="ARBA" id="ARBA00022989"/>
    </source>
</evidence>
<evidence type="ECO:0000256" key="4">
    <source>
        <dbReference type="ARBA" id="ARBA00023136"/>
    </source>
</evidence>
<feature type="region of interest" description="Disordered" evidence="5">
    <location>
        <begin position="545"/>
        <end position="620"/>
    </location>
</feature>
<dbReference type="GO" id="GO:0004930">
    <property type="term" value="F:G protein-coupled receptor activity"/>
    <property type="evidence" value="ECO:0007669"/>
    <property type="project" value="TreeGrafter"/>
</dbReference>
<feature type="transmembrane region" description="Helical" evidence="6">
    <location>
        <begin position="233"/>
        <end position="258"/>
    </location>
</feature>
<feature type="transmembrane region" description="Helical" evidence="6">
    <location>
        <begin position="122"/>
        <end position="145"/>
    </location>
</feature>
<evidence type="ECO:0000256" key="6">
    <source>
        <dbReference type="SAM" id="Phobius"/>
    </source>
</evidence>